<proteinExistence type="predicted"/>
<feature type="compositionally biased region" description="Basic residues" evidence="1">
    <location>
        <begin position="30"/>
        <end position="40"/>
    </location>
</feature>
<dbReference type="Proteomes" id="UP000193922">
    <property type="component" value="Unassembled WGS sequence"/>
</dbReference>
<dbReference type="OrthoDB" id="5527639at2759"/>
<gene>
    <name evidence="2" type="ORF">DL89DRAFT_77266</name>
</gene>
<accession>A0A1Y1VR89</accession>
<dbReference type="AlphaFoldDB" id="A0A1Y1VR89"/>
<comment type="caution">
    <text evidence="2">The sequence shown here is derived from an EMBL/GenBank/DDBJ whole genome shotgun (WGS) entry which is preliminary data.</text>
</comment>
<dbReference type="EMBL" id="MCFD01000187">
    <property type="protein sequence ID" value="ORX63546.1"/>
    <property type="molecule type" value="Genomic_DNA"/>
</dbReference>
<evidence type="ECO:0000313" key="3">
    <source>
        <dbReference type="Proteomes" id="UP000193922"/>
    </source>
</evidence>
<evidence type="ECO:0000256" key="1">
    <source>
        <dbReference type="SAM" id="MobiDB-lite"/>
    </source>
</evidence>
<reference evidence="2 3" key="1">
    <citation type="submission" date="2016-07" db="EMBL/GenBank/DDBJ databases">
        <title>Pervasive Adenine N6-methylation of Active Genes in Fungi.</title>
        <authorList>
            <consortium name="DOE Joint Genome Institute"/>
            <person name="Mondo S.J."/>
            <person name="Dannebaum R.O."/>
            <person name="Kuo R.C."/>
            <person name="Labutti K."/>
            <person name="Haridas S."/>
            <person name="Kuo A."/>
            <person name="Salamov A."/>
            <person name="Ahrendt S.R."/>
            <person name="Lipzen A."/>
            <person name="Sullivan W."/>
            <person name="Andreopoulos W.B."/>
            <person name="Clum A."/>
            <person name="Lindquist E."/>
            <person name="Daum C."/>
            <person name="Ramamoorthy G.K."/>
            <person name="Gryganskyi A."/>
            <person name="Culley D."/>
            <person name="Magnuson J.K."/>
            <person name="James T.Y."/>
            <person name="O'Malley M.A."/>
            <person name="Stajich J.E."/>
            <person name="Spatafora J.W."/>
            <person name="Visel A."/>
            <person name="Grigoriev I.V."/>
        </authorList>
    </citation>
    <scope>NUCLEOTIDE SEQUENCE [LARGE SCALE GENOMIC DNA]</scope>
    <source>
        <strain evidence="2 3">ATCC 12442</strain>
    </source>
</reference>
<name>A0A1Y1VR89_9FUNG</name>
<protein>
    <submittedName>
        <fullName evidence="2">Uncharacterized protein</fullName>
    </submittedName>
</protein>
<organism evidence="2 3">
    <name type="scientific">Linderina pennispora</name>
    <dbReference type="NCBI Taxonomy" id="61395"/>
    <lineage>
        <taxon>Eukaryota</taxon>
        <taxon>Fungi</taxon>
        <taxon>Fungi incertae sedis</taxon>
        <taxon>Zoopagomycota</taxon>
        <taxon>Kickxellomycotina</taxon>
        <taxon>Kickxellomycetes</taxon>
        <taxon>Kickxellales</taxon>
        <taxon>Kickxellaceae</taxon>
        <taxon>Linderina</taxon>
    </lineage>
</organism>
<dbReference type="RefSeq" id="XP_040738977.1">
    <property type="nucleotide sequence ID" value="XM_040892065.1"/>
</dbReference>
<dbReference type="GeneID" id="63808713"/>
<keyword evidence="3" id="KW-1185">Reference proteome</keyword>
<feature type="region of interest" description="Disordered" evidence="1">
    <location>
        <begin position="1"/>
        <end position="84"/>
    </location>
</feature>
<evidence type="ECO:0000313" key="2">
    <source>
        <dbReference type="EMBL" id="ORX63546.1"/>
    </source>
</evidence>
<sequence length="94" mass="10163">MGQQRLRLVNREAEEQGDANSNSPAASPKRASRGRPRKARKSETDNAETMPVGDSAPAAQSKGRVPTPVPGCQRDGEGVSMQRACVRFPECTRQ</sequence>